<dbReference type="Proteomes" id="UP001303222">
    <property type="component" value="Unassembled WGS sequence"/>
</dbReference>
<feature type="region of interest" description="Disordered" evidence="2">
    <location>
        <begin position="436"/>
        <end position="538"/>
    </location>
</feature>
<dbReference type="InterPro" id="IPR007577">
    <property type="entry name" value="GlycoTrfase_DXD_sugar-bd_CS"/>
</dbReference>
<dbReference type="GO" id="GO:0000136">
    <property type="term" value="C:mannan polymerase complex"/>
    <property type="evidence" value="ECO:0007669"/>
    <property type="project" value="TreeGrafter"/>
</dbReference>
<dbReference type="SUPFAM" id="SSF53448">
    <property type="entry name" value="Nucleotide-diphospho-sugar transferases"/>
    <property type="match status" value="1"/>
</dbReference>
<dbReference type="EMBL" id="MU859138">
    <property type="protein sequence ID" value="KAK3951836.1"/>
    <property type="molecule type" value="Genomic_DNA"/>
</dbReference>
<dbReference type="Gene3D" id="3.90.550.20">
    <property type="match status" value="1"/>
</dbReference>
<reference evidence="4" key="2">
    <citation type="submission" date="2023-06" db="EMBL/GenBank/DDBJ databases">
        <authorList>
            <consortium name="Lawrence Berkeley National Laboratory"/>
            <person name="Mondo S.J."/>
            <person name="Hensen N."/>
            <person name="Bonometti L."/>
            <person name="Westerberg I."/>
            <person name="Brannstrom I.O."/>
            <person name="Guillou S."/>
            <person name="Cros-Aarteil S."/>
            <person name="Calhoun S."/>
            <person name="Haridas S."/>
            <person name="Kuo A."/>
            <person name="Pangilinan J."/>
            <person name="Riley R."/>
            <person name="Labutti K."/>
            <person name="Andreopoulos B."/>
            <person name="Lipzen A."/>
            <person name="Chen C."/>
            <person name="Yanf M."/>
            <person name="Daum C."/>
            <person name="Ng V."/>
            <person name="Clum A."/>
            <person name="Steindorff A."/>
            <person name="Ohm R."/>
            <person name="Martin F."/>
            <person name="Silar P."/>
            <person name="Natvig D."/>
            <person name="Lalanne C."/>
            <person name="Gautier V."/>
            <person name="Ament-Velasquez S.L."/>
            <person name="Kruys A."/>
            <person name="Hutchinson M.I."/>
            <person name="Powell A.J."/>
            <person name="Barry K."/>
            <person name="Miller A.N."/>
            <person name="Grigoriev I.V."/>
            <person name="Debuchy R."/>
            <person name="Gladieux P."/>
            <person name="Thoren M.H."/>
            <person name="Johannesson H."/>
        </authorList>
    </citation>
    <scope>NUCLEOTIDE SEQUENCE</scope>
    <source>
        <strain evidence="4">CBS 626.80</strain>
    </source>
</reference>
<dbReference type="PANTHER" id="PTHR31834:SF8">
    <property type="entry name" value="TRANSFERASE, PUTATIVE (AFU_ORTHOLOGUE AFUA_6G14040)-RELATED"/>
    <property type="match status" value="1"/>
</dbReference>
<feature type="compositionally biased region" description="Low complexity" evidence="2">
    <location>
        <begin position="514"/>
        <end position="527"/>
    </location>
</feature>
<comment type="similarity">
    <text evidence="1">Belongs to the glycosyltransferase 32 family.</text>
</comment>
<evidence type="ECO:0000313" key="5">
    <source>
        <dbReference type="Proteomes" id="UP001303222"/>
    </source>
</evidence>
<gene>
    <name evidence="4" type="ORF">QBC32DRAFT_314524</name>
</gene>
<dbReference type="PANTHER" id="PTHR31834">
    <property type="entry name" value="INITIATION-SPECIFIC ALPHA-1,6-MANNOSYLTRANSFERASE"/>
    <property type="match status" value="1"/>
</dbReference>
<feature type="compositionally biased region" description="Basic and acidic residues" evidence="2">
    <location>
        <begin position="500"/>
        <end position="513"/>
    </location>
</feature>
<name>A0AAN6NVL9_9PEZI</name>
<evidence type="ECO:0000256" key="1">
    <source>
        <dbReference type="ARBA" id="ARBA00009003"/>
    </source>
</evidence>
<dbReference type="InterPro" id="IPR029044">
    <property type="entry name" value="Nucleotide-diphossugar_trans"/>
</dbReference>
<evidence type="ECO:0000256" key="2">
    <source>
        <dbReference type="SAM" id="MobiDB-lite"/>
    </source>
</evidence>
<dbReference type="Pfam" id="PF04488">
    <property type="entry name" value="Gly_transf_sug"/>
    <property type="match status" value="1"/>
</dbReference>
<dbReference type="FunFam" id="3.90.550.20:FF:000004">
    <property type="entry name" value="Glycosyltransferase family 32 protein"/>
    <property type="match status" value="1"/>
</dbReference>
<dbReference type="InterPro" id="IPR039367">
    <property type="entry name" value="Och1-like"/>
</dbReference>
<comment type="caution">
    <text evidence="4">The sequence shown here is derived from an EMBL/GenBank/DDBJ whole genome shotgun (WGS) entry which is preliminary data.</text>
</comment>
<keyword evidence="4" id="KW-0808">Transferase</keyword>
<dbReference type="GO" id="GO:0006487">
    <property type="term" value="P:protein N-linked glycosylation"/>
    <property type="evidence" value="ECO:0007669"/>
    <property type="project" value="TreeGrafter"/>
</dbReference>
<feature type="compositionally biased region" description="Basic and acidic residues" evidence="2">
    <location>
        <begin position="436"/>
        <end position="481"/>
    </location>
</feature>
<evidence type="ECO:0000256" key="3">
    <source>
        <dbReference type="SAM" id="Phobius"/>
    </source>
</evidence>
<proteinExistence type="inferred from homology"/>
<organism evidence="4 5">
    <name type="scientific">Pseudoneurospora amorphoporcata</name>
    <dbReference type="NCBI Taxonomy" id="241081"/>
    <lineage>
        <taxon>Eukaryota</taxon>
        <taxon>Fungi</taxon>
        <taxon>Dikarya</taxon>
        <taxon>Ascomycota</taxon>
        <taxon>Pezizomycotina</taxon>
        <taxon>Sordariomycetes</taxon>
        <taxon>Sordariomycetidae</taxon>
        <taxon>Sordariales</taxon>
        <taxon>Sordariaceae</taxon>
        <taxon>Pseudoneurospora</taxon>
    </lineage>
</organism>
<sequence length="538" mass="61452">MSPLSPSLGGMAIPVKWRKMSETGTGAFRNRIPTQLRRSLPLYAVVVVLFFFIFNAHVFTLSSPANSIISHQSTQKPLQSDEHGFPKKIWQSWKVDPYHMATRDLDTAKTWTTKNPGYRYEVLTDHNDMVYVESQYGPSSEINRPDIVDFYRSVNISIIKADLLRYLIMYAEGGVYADIDVEALRSIKRFVPERYWDSLAEIDMVVGIEIDQPEFKDHAILGSKCMSFCQWTFMCKPRLPVMLNLVESIMAWLDGLAAKQNVHLSELQLDFDEVISGTGPSAFTTALLKEMNRIKPPSMASKEITWDNYFHAMDESKVVSRVLVLDVEAFAAGQGHSDSGNHNARGALVKHHYHASNWPSKHPRYAHPVYGEVERCNWDLACVEKWDRDVEAYKALSIEEQNKLKEWRKLDLERERERRLKEQEQAIKLEQLGEAERKAKEEQKRRDELEREMRERMRVEDQALKPLHPEEHGAEEKKQEGEGLIMFGGRPVPGQSLPKGQEEADGEGKKADGQQKQQGGQQPVFGKPAPEKGPFGGL</sequence>
<reference evidence="4" key="1">
    <citation type="journal article" date="2023" name="Mol. Phylogenet. Evol.">
        <title>Genome-scale phylogeny and comparative genomics of the fungal order Sordariales.</title>
        <authorList>
            <person name="Hensen N."/>
            <person name="Bonometti L."/>
            <person name="Westerberg I."/>
            <person name="Brannstrom I.O."/>
            <person name="Guillou S."/>
            <person name="Cros-Aarteil S."/>
            <person name="Calhoun S."/>
            <person name="Haridas S."/>
            <person name="Kuo A."/>
            <person name="Mondo S."/>
            <person name="Pangilinan J."/>
            <person name="Riley R."/>
            <person name="LaButti K."/>
            <person name="Andreopoulos B."/>
            <person name="Lipzen A."/>
            <person name="Chen C."/>
            <person name="Yan M."/>
            <person name="Daum C."/>
            <person name="Ng V."/>
            <person name="Clum A."/>
            <person name="Steindorff A."/>
            <person name="Ohm R.A."/>
            <person name="Martin F."/>
            <person name="Silar P."/>
            <person name="Natvig D.O."/>
            <person name="Lalanne C."/>
            <person name="Gautier V."/>
            <person name="Ament-Velasquez S.L."/>
            <person name="Kruys A."/>
            <person name="Hutchinson M.I."/>
            <person name="Powell A.J."/>
            <person name="Barry K."/>
            <person name="Miller A.N."/>
            <person name="Grigoriev I.V."/>
            <person name="Debuchy R."/>
            <person name="Gladieux P."/>
            <person name="Hiltunen Thoren M."/>
            <person name="Johannesson H."/>
        </authorList>
    </citation>
    <scope>NUCLEOTIDE SEQUENCE</scope>
    <source>
        <strain evidence="4">CBS 626.80</strain>
    </source>
</reference>
<keyword evidence="3" id="KW-0812">Transmembrane</keyword>
<feature type="transmembrane region" description="Helical" evidence="3">
    <location>
        <begin position="40"/>
        <end position="59"/>
    </location>
</feature>
<evidence type="ECO:0000313" key="4">
    <source>
        <dbReference type="EMBL" id="KAK3951836.1"/>
    </source>
</evidence>
<protein>
    <submittedName>
        <fullName evidence="4">Nucleotide-diphospho-sugar transferase</fullName>
    </submittedName>
</protein>
<dbReference type="GO" id="GO:0000009">
    <property type="term" value="F:alpha-1,6-mannosyltransferase activity"/>
    <property type="evidence" value="ECO:0007669"/>
    <property type="project" value="InterPro"/>
</dbReference>
<keyword evidence="3" id="KW-1133">Transmembrane helix</keyword>
<keyword evidence="3" id="KW-0472">Membrane</keyword>
<accession>A0AAN6NVL9</accession>
<dbReference type="AlphaFoldDB" id="A0AAN6NVL9"/>
<keyword evidence="5" id="KW-1185">Reference proteome</keyword>